<proteinExistence type="predicted"/>
<protein>
    <submittedName>
        <fullName evidence="1">Uncharacterized protein</fullName>
    </submittedName>
</protein>
<reference evidence="1" key="1">
    <citation type="submission" date="2019-06" db="EMBL/GenBank/DDBJ databases">
        <authorList>
            <person name="Zheng W."/>
        </authorList>
    </citation>
    <scope>NUCLEOTIDE SEQUENCE</scope>
    <source>
        <strain evidence="1">QDHG01</strain>
    </source>
</reference>
<sequence length="103" mass="11747">MDAADYPLISPTWVTHVSRLPMASLMRIGWSPYLRITLRQANESRRLGGSTFERRLSVKNLLINMPVPNSDRQQRAPKGNQTRQMLVRCPSIVPDEPFCVDPV</sequence>
<keyword evidence="2" id="KW-1185">Reference proteome</keyword>
<comment type="caution">
    <text evidence="1">The sequence shown here is derived from an EMBL/GenBank/DDBJ whole genome shotgun (WGS) entry which is preliminary data.</text>
</comment>
<dbReference type="AlphaFoldDB" id="A0A8J8NAF8"/>
<name>A0A8J8NAF8_HALGN</name>
<dbReference type="EMBL" id="RRYP01029946">
    <property type="protein sequence ID" value="TNV71348.1"/>
    <property type="molecule type" value="Genomic_DNA"/>
</dbReference>
<accession>A0A8J8NAF8</accession>
<evidence type="ECO:0000313" key="1">
    <source>
        <dbReference type="EMBL" id="TNV71348.1"/>
    </source>
</evidence>
<organism evidence="1 2">
    <name type="scientific">Halteria grandinella</name>
    <dbReference type="NCBI Taxonomy" id="5974"/>
    <lineage>
        <taxon>Eukaryota</taxon>
        <taxon>Sar</taxon>
        <taxon>Alveolata</taxon>
        <taxon>Ciliophora</taxon>
        <taxon>Intramacronucleata</taxon>
        <taxon>Spirotrichea</taxon>
        <taxon>Stichotrichia</taxon>
        <taxon>Sporadotrichida</taxon>
        <taxon>Halteriidae</taxon>
        <taxon>Halteria</taxon>
    </lineage>
</organism>
<gene>
    <name evidence="1" type="ORF">FGO68_gene4567</name>
</gene>
<evidence type="ECO:0000313" key="2">
    <source>
        <dbReference type="Proteomes" id="UP000785679"/>
    </source>
</evidence>
<dbReference type="Proteomes" id="UP000785679">
    <property type="component" value="Unassembled WGS sequence"/>
</dbReference>